<feature type="non-terminal residue" evidence="2">
    <location>
        <position position="131"/>
    </location>
</feature>
<accession>C6LM75</accession>
<proteinExistence type="predicted"/>
<keyword evidence="1" id="KW-0812">Transmembrane</keyword>
<evidence type="ECO:0008006" key="4">
    <source>
        <dbReference type="Google" id="ProtNLM"/>
    </source>
</evidence>
<gene>
    <name evidence="2" type="ORF">BRYFOR_09774</name>
</gene>
<comment type="caution">
    <text evidence="2">The sequence shown here is derived from an EMBL/GenBank/DDBJ whole genome shotgun (WGS) entry which is preliminary data.</text>
</comment>
<keyword evidence="3" id="KW-1185">Reference proteome</keyword>
<evidence type="ECO:0000313" key="2">
    <source>
        <dbReference type="EMBL" id="EET58290.1"/>
    </source>
</evidence>
<feature type="transmembrane region" description="Helical" evidence="1">
    <location>
        <begin position="12"/>
        <end position="36"/>
    </location>
</feature>
<dbReference type="Proteomes" id="UP000005561">
    <property type="component" value="Unassembled WGS sequence"/>
</dbReference>
<dbReference type="eggNOG" id="COG5002">
    <property type="taxonomic scope" value="Bacteria"/>
</dbReference>
<dbReference type="Gene3D" id="6.10.340.10">
    <property type="match status" value="1"/>
</dbReference>
<sequence length="131" mass="15001">MGKRTVKRRIFVSNALMVFVTLALFLLISVFVLKIYSESIETELKASVEAGIDADGWDDWIEEWTIHRDEFLLLFLAEGMLGIAVLVVVSQFFTRNLVRHIMEPLDALSAGAERIRNHDLTQDISYEGERE</sequence>
<evidence type="ECO:0000256" key="1">
    <source>
        <dbReference type="SAM" id="Phobius"/>
    </source>
</evidence>
<dbReference type="EMBL" id="ACCL02000038">
    <property type="protein sequence ID" value="EET58290.1"/>
    <property type="molecule type" value="Genomic_DNA"/>
</dbReference>
<dbReference type="AlphaFoldDB" id="C6LM75"/>
<feature type="transmembrane region" description="Helical" evidence="1">
    <location>
        <begin position="71"/>
        <end position="93"/>
    </location>
</feature>
<name>C6LM75_9FIRM</name>
<evidence type="ECO:0000313" key="3">
    <source>
        <dbReference type="Proteomes" id="UP000005561"/>
    </source>
</evidence>
<protein>
    <recommendedName>
        <fullName evidence="4">HAMP domain-containing protein</fullName>
    </recommendedName>
</protein>
<reference evidence="2" key="1">
    <citation type="submission" date="2009-07" db="EMBL/GenBank/DDBJ databases">
        <authorList>
            <person name="Weinstock G."/>
            <person name="Sodergren E."/>
            <person name="Clifton S."/>
            <person name="Fulton L."/>
            <person name="Fulton B."/>
            <person name="Courtney L."/>
            <person name="Fronick C."/>
            <person name="Harrison M."/>
            <person name="Strong C."/>
            <person name="Farmer C."/>
            <person name="Delahaunty K."/>
            <person name="Markovic C."/>
            <person name="Hall O."/>
            <person name="Minx P."/>
            <person name="Tomlinson C."/>
            <person name="Mitreva M."/>
            <person name="Nelson J."/>
            <person name="Hou S."/>
            <person name="Wollam A."/>
            <person name="Pepin K.H."/>
            <person name="Johnson M."/>
            <person name="Bhonagiri V."/>
            <person name="Nash W.E."/>
            <person name="Warren W."/>
            <person name="Chinwalla A."/>
            <person name="Mardis E.R."/>
            <person name="Wilson R.K."/>
        </authorList>
    </citation>
    <scope>NUCLEOTIDE SEQUENCE [LARGE SCALE GENOMIC DNA]</scope>
    <source>
        <strain evidence="2">DSM 14469</strain>
    </source>
</reference>
<organism evidence="2 3">
    <name type="scientific">Marvinbryantia formatexigens DSM 14469</name>
    <dbReference type="NCBI Taxonomy" id="478749"/>
    <lineage>
        <taxon>Bacteria</taxon>
        <taxon>Bacillati</taxon>
        <taxon>Bacillota</taxon>
        <taxon>Clostridia</taxon>
        <taxon>Lachnospirales</taxon>
        <taxon>Lachnospiraceae</taxon>
        <taxon>Marvinbryantia</taxon>
    </lineage>
</organism>
<keyword evidence="1" id="KW-1133">Transmembrane helix</keyword>
<keyword evidence="1" id="KW-0472">Membrane</keyword>